<keyword evidence="4 8" id="KW-0378">Hydrolase</keyword>
<dbReference type="Pfam" id="PF09297">
    <property type="entry name" value="Zn_ribbon_NUD"/>
    <property type="match status" value="1"/>
</dbReference>
<dbReference type="InterPro" id="IPR015376">
    <property type="entry name" value="Znr_NADH_PPase"/>
</dbReference>
<keyword evidence="6" id="KW-0520">NAD</keyword>
<comment type="caution">
    <text evidence="8">The sequence shown here is derived from an EMBL/GenBank/DDBJ whole genome shotgun (WGS) entry which is preliminary data.</text>
</comment>
<dbReference type="GO" id="GO:0016787">
    <property type="term" value="F:hydrolase activity"/>
    <property type="evidence" value="ECO:0007669"/>
    <property type="project" value="UniProtKB-KW"/>
</dbReference>
<dbReference type="Gene3D" id="3.90.79.10">
    <property type="entry name" value="Nucleoside Triphosphate Pyrophosphohydrolase"/>
    <property type="match status" value="1"/>
</dbReference>
<evidence type="ECO:0000313" key="8">
    <source>
        <dbReference type="EMBL" id="KPC52315.1"/>
    </source>
</evidence>
<evidence type="ECO:0000256" key="4">
    <source>
        <dbReference type="ARBA" id="ARBA00022801"/>
    </source>
</evidence>
<dbReference type="InterPro" id="IPR000086">
    <property type="entry name" value="NUDIX_hydrolase_dom"/>
</dbReference>
<gene>
    <name evidence="8" type="primary">nudC</name>
    <name evidence="8" type="ORF">WG78_14690</name>
</gene>
<dbReference type="PROSITE" id="PS00893">
    <property type="entry name" value="NUDIX_BOX"/>
    <property type="match status" value="1"/>
</dbReference>
<dbReference type="PANTHER" id="PTHR11383">
    <property type="entry name" value="NUCLEOSIDE DIPHOSPHATE-LINKED MOIETY X MOTIF 13"/>
    <property type="match status" value="1"/>
</dbReference>
<evidence type="ECO:0000259" key="7">
    <source>
        <dbReference type="PROSITE" id="PS51462"/>
    </source>
</evidence>
<evidence type="ECO:0000256" key="1">
    <source>
        <dbReference type="ARBA" id="ARBA00001946"/>
    </source>
</evidence>
<dbReference type="AlphaFoldDB" id="A0A0N0XI67"/>
<proteinExistence type="predicted"/>
<keyword evidence="5" id="KW-0460">Magnesium</keyword>
<dbReference type="InterPro" id="IPR015797">
    <property type="entry name" value="NUDIX_hydrolase-like_dom_sf"/>
</dbReference>
<evidence type="ECO:0000256" key="3">
    <source>
        <dbReference type="ARBA" id="ARBA00022723"/>
    </source>
</evidence>
<evidence type="ECO:0000256" key="6">
    <source>
        <dbReference type="ARBA" id="ARBA00023027"/>
    </source>
</evidence>
<evidence type="ECO:0000256" key="5">
    <source>
        <dbReference type="ARBA" id="ARBA00022842"/>
    </source>
</evidence>
<dbReference type="SUPFAM" id="SSF55811">
    <property type="entry name" value="Nudix"/>
    <property type="match status" value="2"/>
</dbReference>
<dbReference type="InterPro" id="IPR015375">
    <property type="entry name" value="NADH_PPase-like_N"/>
</dbReference>
<comment type="cofactor">
    <cofactor evidence="1">
        <name>Mg(2+)</name>
        <dbReference type="ChEBI" id="CHEBI:18420"/>
    </cofactor>
</comment>
<keyword evidence="9" id="KW-1185">Reference proteome</keyword>
<dbReference type="InterPro" id="IPR020084">
    <property type="entry name" value="NUDIX_hydrolase_CS"/>
</dbReference>
<dbReference type="PROSITE" id="PS51462">
    <property type="entry name" value="NUDIX"/>
    <property type="match status" value="1"/>
</dbReference>
<dbReference type="NCBIfam" id="NF001299">
    <property type="entry name" value="PRK00241.1"/>
    <property type="match status" value="1"/>
</dbReference>
<name>A0A0N0XI67_9NEIS</name>
<dbReference type="Proteomes" id="UP000037939">
    <property type="component" value="Unassembled WGS sequence"/>
</dbReference>
<dbReference type="EC" id="3.6.1.22" evidence="2"/>
<dbReference type="STRING" id="857265.WG78_14690"/>
<sequence length="284" mass="31511">MLPTDFSPRFAATCTDAAARCYAWIGENILLPALPEHAASPQPATPSFSLPQADALISALGQPEADYLIGDRAGQACRLLFWPQGDAPDGYALHNLRAVHGSLDEGDFWIAARARQLVSWDREHRFCGYCGTATFPAPNEVARVCPNCHQRHYARVSPAIMVLIKRGRQLLLARSPHFKAGMYSALAGFVEPGEACEGTVHREVMEEVNLRVKNLRWFDSQSWPFPHSLMLAFIADYDGGDIVCQPEEIEDAQWFDIDALPDLPTRASIARRLIEHVVSEMRAA</sequence>
<organism evidence="8 9">
    <name type="scientific">Amantichitinum ursilacus</name>
    <dbReference type="NCBI Taxonomy" id="857265"/>
    <lineage>
        <taxon>Bacteria</taxon>
        <taxon>Pseudomonadati</taxon>
        <taxon>Pseudomonadota</taxon>
        <taxon>Betaproteobacteria</taxon>
        <taxon>Neisseriales</taxon>
        <taxon>Chitinibacteraceae</taxon>
        <taxon>Amantichitinum</taxon>
    </lineage>
</organism>
<dbReference type="CDD" id="cd03429">
    <property type="entry name" value="NUDIX_NADH_pyrophosphatase_Nudt13"/>
    <property type="match status" value="1"/>
</dbReference>
<dbReference type="InterPro" id="IPR049734">
    <property type="entry name" value="NudC-like_C"/>
</dbReference>
<dbReference type="RefSeq" id="WP_083459141.1">
    <property type="nucleotide sequence ID" value="NZ_LAQT01000010.1"/>
</dbReference>
<dbReference type="Pfam" id="PF09296">
    <property type="entry name" value="NUDIX-like"/>
    <property type="match status" value="1"/>
</dbReference>
<evidence type="ECO:0000313" key="9">
    <source>
        <dbReference type="Proteomes" id="UP000037939"/>
    </source>
</evidence>
<reference evidence="8 9" key="1">
    <citation type="submission" date="2015-07" db="EMBL/GenBank/DDBJ databases">
        <title>Draft genome sequence of the Amantichitinum ursilacus IGB-41, a new chitin-degrading bacterium.</title>
        <authorList>
            <person name="Kirstahler P."/>
            <person name="Guenther M."/>
            <person name="Grumaz C."/>
            <person name="Rupp S."/>
            <person name="Zibek S."/>
            <person name="Sohn K."/>
        </authorList>
    </citation>
    <scope>NUCLEOTIDE SEQUENCE [LARGE SCALE GENOMIC DNA]</scope>
    <source>
        <strain evidence="8 9">IGB-41</strain>
    </source>
</reference>
<dbReference type="PATRIC" id="fig|857265.3.peg.3021"/>
<accession>A0A0N0XI67</accession>
<dbReference type="OrthoDB" id="9791656at2"/>
<dbReference type="Gene3D" id="3.90.79.20">
    <property type="match status" value="1"/>
</dbReference>
<dbReference type="GO" id="GO:0046872">
    <property type="term" value="F:metal ion binding"/>
    <property type="evidence" value="ECO:0007669"/>
    <property type="project" value="UniProtKB-KW"/>
</dbReference>
<evidence type="ECO:0000256" key="2">
    <source>
        <dbReference type="ARBA" id="ARBA00012381"/>
    </source>
</evidence>
<dbReference type="Pfam" id="PF00293">
    <property type="entry name" value="NUDIX"/>
    <property type="match status" value="1"/>
</dbReference>
<protein>
    <recommendedName>
        <fullName evidence="2">NAD(+) diphosphatase</fullName>
        <ecNumber evidence="2">3.6.1.22</ecNumber>
    </recommendedName>
</protein>
<feature type="domain" description="Nudix hydrolase" evidence="7">
    <location>
        <begin position="153"/>
        <end position="277"/>
    </location>
</feature>
<dbReference type="EMBL" id="LAQT01000010">
    <property type="protein sequence ID" value="KPC52315.1"/>
    <property type="molecule type" value="Genomic_DNA"/>
</dbReference>
<keyword evidence="3" id="KW-0479">Metal-binding</keyword>
<dbReference type="PANTHER" id="PTHR11383:SF3">
    <property type="entry name" value="NAD(P)H PYROPHOSPHATASE NUDT13, MITOCHONDRIAL"/>
    <property type="match status" value="1"/>
</dbReference>